<evidence type="ECO:0000313" key="1">
    <source>
        <dbReference type="EMBL" id="CAK6975268.1"/>
    </source>
</evidence>
<accession>A0AAV1PV12</accession>
<evidence type="ECO:0000313" key="2">
    <source>
        <dbReference type="Proteomes" id="UP001314229"/>
    </source>
</evidence>
<proteinExistence type="predicted"/>
<gene>
    <name evidence="1" type="ORF">FSCOSCO3_A009116</name>
</gene>
<comment type="caution">
    <text evidence="1">The sequence shown here is derived from an EMBL/GenBank/DDBJ whole genome shotgun (WGS) entry which is preliminary data.</text>
</comment>
<name>A0AAV1PV12_SCOSC</name>
<dbReference type="AlphaFoldDB" id="A0AAV1PV12"/>
<dbReference type="Proteomes" id="UP001314229">
    <property type="component" value="Unassembled WGS sequence"/>
</dbReference>
<keyword evidence="2" id="KW-1185">Reference proteome</keyword>
<reference evidence="1 2" key="1">
    <citation type="submission" date="2024-01" db="EMBL/GenBank/DDBJ databases">
        <authorList>
            <person name="Alioto T."/>
            <person name="Alioto T."/>
            <person name="Gomez Garrido J."/>
        </authorList>
    </citation>
    <scope>NUCLEOTIDE SEQUENCE [LARGE SCALE GENOMIC DNA]</scope>
</reference>
<dbReference type="EMBL" id="CAWUFR010000292">
    <property type="protein sequence ID" value="CAK6975268.1"/>
    <property type="molecule type" value="Genomic_DNA"/>
</dbReference>
<sequence>MTHITNVHLSVSVTQQKCPQRQAKRAIIKEKKEYDPIEIVTLALLDVNAYLSLVRKSTEAGIIDAYTMTAVWQRSQKGFRRTDFQASGSSGHWPFK</sequence>
<protein>
    <submittedName>
        <fullName evidence="1">Uncharacterized protein LOC120559688</fullName>
    </submittedName>
</protein>
<organism evidence="1 2">
    <name type="scientific">Scomber scombrus</name>
    <name type="common">Atlantic mackerel</name>
    <name type="synonym">Scomber vernalis</name>
    <dbReference type="NCBI Taxonomy" id="13677"/>
    <lineage>
        <taxon>Eukaryota</taxon>
        <taxon>Metazoa</taxon>
        <taxon>Chordata</taxon>
        <taxon>Craniata</taxon>
        <taxon>Vertebrata</taxon>
        <taxon>Euteleostomi</taxon>
        <taxon>Actinopterygii</taxon>
        <taxon>Neopterygii</taxon>
        <taxon>Teleostei</taxon>
        <taxon>Neoteleostei</taxon>
        <taxon>Acanthomorphata</taxon>
        <taxon>Pelagiaria</taxon>
        <taxon>Scombriformes</taxon>
        <taxon>Scombridae</taxon>
        <taxon>Scomber</taxon>
    </lineage>
</organism>